<comment type="caution">
    <text evidence="1">The sequence shown here is derived from an EMBL/GenBank/DDBJ whole genome shotgun (WGS) entry which is preliminary data.</text>
</comment>
<dbReference type="EMBL" id="JACOPD010000002">
    <property type="protein sequence ID" value="MBC5680066.1"/>
    <property type="molecule type" value="Genomic_DNA"/>
</dbReference>
<dbReference type="Proteomes" id="UP000628463">
    <property type="component" value="Unassembled WGS sequence"/>
</dbReference>
<accession>A0ABR7FY22</accession>
<dbReference type="InterPro" id="IPR011990">
    <property type="entry name" value="TPR-like_helical_dom_sf"/>
</dbReference>
<proteinExistence type="predicted"/>
<evidence type="ECO:0000313" key="1">
    <source>
        <dbReference type="EMBL" id="MBC5680066.1"/>
    </source>
</evidence>
<organism evidence="1 2">
    <name type="scientific">Lachnospira hominis</name>
    <name type="common">ex Liu et al. 2021</name>
    <dbReference type="NCBI Taxonomy" id="2763051"/>
    <lineage>
        <taxon>Bacteria</taxon>
        <taxon>Bacillati</taxon>
        <taxon>Bacillota</taxon>
        <taxon>Clostridia</taxon>
        <taxon>Lachnospirales</taxon>
        <taxon>Lachnospiraceae</taxon>
        <taxon>Lachnospira</taxon>
    </lineage>
</organism>
<gene>
    <name evidence="1" type="ORF">H8S01_03695</name>
</gene>
<dbReference type="Gene3D" id="1.25.40.10">
    <property type="entry name" value="Tetratricopeptide repeat domain"/>
    <property type="match status" value="1"/>
</dbReference>
<evidence type="ECO:0000313" key="2">
    <source>
        <dbReference type="Proteomes" id="UP000628463"/>
    </source>
</evidence>
<name>A0ABR7FY22_9FIRM</name>
<sequence length="272" mass="31447">MGKIILCRAREAKQPLVVKDIGLKIYTLEELCYFIYNNIYFISIDFFDDDFNSFVEETGQKQLVQIIADLKSRNAGLAQIVVSVLKYVDYYSNEEIEQLSGVLGTLDSRNVYERLKARADTLLENKCYYGAVQNYAKIIEGTYDKSLSGLFYARVYHNMGVAHARMFLYKQSVPYFEEAYKIGQHEESLKCFMAAKRLAMGNNIIESDDASDQEAALKSELEKLADNARYSDTYRHLQQIEKLKEEADITEYNDALTGLLDDWKKQYIKYKS</sequence>
<evidence type="ECO:0008006" key="3">
    <source>
        <dbReference type="Google" id="ProtNLM"/>
    </source>
</evidence>
<dbReference type="RefSeq" id="WP_186836214.1">
    <property type="nucleotide sequence ID" value="NZ_JACOPD010000002.1"/>
</dbReference>
<keyword evidence="2" id="KW-1185">Reference proteome</keyword>
<reference evidence="1 2" key="1">
    <citation type="submission" date="2020-08" db="EMBL/GenBank/DDBJ databases">
        <title>Genome public.</title>
        <authorList>
            <person name="Liu C."/>
            <person name="Sun Q."/>
        </authorList>
    </citation>
    <scope>NUCLEOTIDE SEQUENCE [LARGE SCALE GENOMIC DNA]</scope>
    <source>
        <strain evidence="1 2">NSJ-43</strain>
    </source>
</reference>
<protein>
    <recommendedName>
        <fullName evidence="3">Tetratricopeptide repeat protein</fullName>
    </recommendedName>
</protein>
<dbReference type="SUPFAM" id="SSF48452">
    <property type="entry name" value="TPR-like"/>
    <property type="match status" value="1"/>
</dbReference>